<organism evidence="1 2">
    <name type="scientific">Massilia genomosp. 1</name>
    <dbReference type="NCBI Taxonomy" id="2609280"/>
    <lineage>
        <taxon>Bacteria</taxon>
        <taxon>Pseudomonadati</taxon>
        <taxon>Pseudomonadota</taxon>
        <taxon>Betaproteobacteria</taxon>
        <taxon>Burkholderiales</taxon>
        <taxon>Oxalobacteraceae</taxon>
        <taxon>Telluria group</taxon>
        <taxon>Massilia</taxon>
    </lineage>
</organism>
<name>A0ABX0MFA4_9BURK</name>
<dbReference type="Proteomes" id="UP000610594">
    <property type="component" value="Unassembled WGS sequence"/>
</dbReference>
<comment type="caution">
    <text evidence="1">The sequence shown here is derived from an EMBL/GenBank/DDBJ whole genome shotgun (WGS) entry which is preliminary data.</text>
</comment>
<gene>
    <name evidence="1" type="ORF">F1735_01525</name>
</gene>
<dbReference type="RefSeq" id="WP_167235278.1">
    <property type="nucleotide sequence ID" value="NZ_WHJF01000003.1"/>
</dbReference>
<evidence type="ECO:0000313" key="1">
    <source>
        <dbReference type="EMBL" id="NHZ61001.1"/>
    </source>
</evidence>
<accession>A0ABX0MFA4</accession>
<evidence type="ECO:0000313" key="2">
    <source>
        <dbReference type="Proteomes" id="UP000610594"/>
    </source>
</evidence>
<proteinExistence type="predicted"/>
<protein>
    <submittedName>
        <fullName evidence="1">Uncharacterized protein</fullName>
    </submittedName>
</protein>
<sequence length="77" mass="8337">MGTAGAAPSRRSEFTRLIVALMACEAFFGASVRTRDQISLLKMLALGQKAIDDGNVTDHDNFFAELEAEDEEVGSED</sequence>
<reference evidence="1 2" key="1">
    <citation type="submission" date="2019-10" db="EMBL/GenBank/DDBJ databases">
        <title>Taxonomy of Antarctic Massilia spp.: description of Massilia rubra sp. nov., Massilia aquatica sp. nov., Massilia mucilaginosa sp. nov., Massilia frigida sp. nov. isolated from streams, lakes and regoliths.</title>
        <authorList>
            <person name="Holochova P."/>
            <person name="Sedlacek I."/>
            <person name="Kralova S."/>
            <person name="Maslanova I."/>
            <person name="Busse H.-J."/>
            <person name="Stankova E."/>
            <person name="Vrbovska V."/>
            <person name="Kovarovic V."/>
            <person name="Bartak M."/>
            <person name="Svec P."/>
            <person name="Pantucek R."/>
        </authorList>
    </citation>
    <scope>NUCLEOTIDE SEQUENCE [LARGE SCALE GENOMIC DNA]</scope>
    <source>
        <strain evidence="1 2">CCM 8694</strain>
    </source>
</reference>
<keyword evidence="2" id="KW-1185">Reference proteome</keyword>
<dbReference type="EMBL" id="WHJF01000003">
    <property type="protein sequence ID" value="NHZ61001.1"/>
    <property type="molecule type" value="Genomic_DNA"/>
</dbReference>